<keyword evidence="1" id="KW-0732">Signal</keyword>
<sequence length="218" mass="22638">MRTLIFQGMILATMMVVSQAATVLIDGTTRNGGFEARDSAGTTYANVSGWYNYGAGVDTTAVISTPARTGTSAGIVSLASQPTINLGHIIAAGDTFDLQFFHRDNNATGSPVISWQIFYYSAEGDVDFDEGASTTGVALFSGTVTGTGAYQSSSISTTAAVEASDAGVGNTLYLRFFRTAGDGQFPLIDDVSLSVVPEPSAALLGGLGVLGLLRRRRP</sequence>
<protein>
    <submittedName>
        <fullName evidence="3">PEP-CTERM sorting domain-containing protein</fullName>
    </submittedName>
</protein>
<dbReference type="Gene3D" id="2.60.120.260">
    <property type="entry name" value="Galactose-binding domain-like"/>
    <property type="match status" value="1"/>
</dbReference>
<feature type="domain" description="Ice-binding protein C-terminal" evidence="2">
    <location>
        <begin position="196"/>
        <end position="217"/>
    </location>
</feature>
<evidence type="ECO:0000259" key="2">
    <source>
        <dbReference type="Pfam" id="PF07589"/>
    </source>
</evidence>
<evidence type="ECO:0000313" key="4">
    <source>
        <dbReference type="Proteomes" id="UP001320876"/>
    </source>
</evidence>
<evidence type="ECO:0000313" key="3">
    <source>
        <dbReference type="EMBL" id="MCW1925340.1"/>
    </source>
</evidence>
<comment type="caution">
    <text evidence="3">The sequence shown here is derived from an EMBL/GenBank/DDBJ whole genome shotgun (WGS) entry which is preliminary data.</text>
</comment>
<dbReference type="RefSeq" id="WP_264489445.1">
    <property type="nucleotide sequence ID" value="NZ_JAPDDT010000013.1"/>
</dbReference>
<dbReference type="Pfam" id="PF07589">
    <property type="entry name" value="PEP-CTERM"/>
    <property type="match status" value="1"/>
</dbReference>
<reference evidence="3 4" key="1">
    <citation type="submission" date="2022-10" db="EMBL/GenBank/DDBJ databases">
        <title>Luteolibacter arcticus strain CCTCC AB 2014275, whole genome shotgun sequencing project.</title>
        <authorList>
            <person name="Zhao G."/>
            <person name="Shen L."/>
        </authorList>
    </citation>
    <scope>NUCLEOTIDE SEQUENCE [LARGE SCALE GENOMIC DNA]</scope>
    <source>
        <strain evidence="3 4">CCTCC AB 2014275</strain>
    </source>
</reference>
<keyword evidence="4" id="KW-1185">Reference proteome</keyword>
<accession>A0ABT3GPE1</accession>
<name>A0ABT3GPE1_9BACT</name>
<proteinExistence type="predicted"/>
<gene>
    <name evidence="3" type="ORF">OKA05_22460</name>
</gene>
<dbReference type="Proteomes" id="UP001320876">
    <property type="component" value="Unassembled WGS sequence"/>
</dbReference>
<feature type="signal peptide" evidence="1">
    <location>
        <begin position="1"/>
        <end position="20"/>
    </location>
</feature>
<feature type="chain" id="PRO_5045642531" evidence="1">
    <location>
        <begin position="21"/>
        <end position="218"/>
    </location>
</feature>
<evidence type="ECO:0000256" key="1">
    <source>
        <dbReference type="SAM" id="SignalP"/>
    </source>
</evidence>
<dbReference type="EMBL" id="JAPDDT010000013">
    <property type="protein sequence ID" value="MCW1925340.1"/>
    <property type="molecule type" value="Genomic_DNA"/>
</dbReference>
<dbReference type="InterPro" id="IPR013424">
    <property type="entry name" value="Ice-binding_C"/>
</dbReference>
<organism evidence="3 4">
    <name type="scientific">Luteolibacter arcticus</name>
    <dbReference type="NCBI Taxonomy" id="1581411"/>
    <lineage>
        <taxon>Bacteria</taxon>
        <taxon>Pseudomonadati</taxon>
        <taxon>Verrucomicrobiota</taxon>
        <taxon>Verrucomicrobiia</taxon>
        <taxon>Verrucomicrobiales</taxon>
        <taxon>Verrucomicrobiaceae</taxon>
        <taxon>Luteolibacter</taxon>
    </lineage>
</organism>